<organism evidence="1 2">
    <name type="scientific">Candidatus Nitronauta litoralis</name>
    <dbReference type="NCBI Taxonomy" id="2705533"/>
    <lineage>
        <taxon>Bacteria</taxon>
        <taxon>Pseudomonadati</taxon>
        <taxon>Nitrospinota/Tectimicrobiota group</taxon>
        <taxon>Nitrospinota</taxon>
        <taxon>Nitrospinia</taxon>
        <taxon>Nitrospinales</taxon>
        <taxon>Nitrospinaceae</taxon>
        <taxon>Candidatus Nitronauta</taxon>
    </lineage>
</organism>
<protein>
    <submittedName>
        <fullName evidence="1">Uncharacterized protein</fullName>
    </submittedName>
</protein>
<reference evidence="1 2" key="1">
    <citation type="submission" date="2020-02" db="EMBL/GenBank/DDBJ databases">
        <title>Genomic and physiological characterization of two novel Nitrospinaceae genera.</title>
        <authorList>
            <person name="Mueller A.J."/>
            <person name="Jung M.-Y."/>
            <person name="Strachan C.R."/>
            <person name="Herbold C.W."/>
            <person name="Kirkegaard R.H."/>
            <person name="Daims H."/>
        </authorList>
    </citation>
    <scope>NUCLEOTIDE SEQUENCE [LARGE SCALE GENOMIC DNA]</scope>
    <source>
        <strain evidence="1">EB</strain>
    </source>
</reference>
<evidence type="ECO:0000313" key="2">
    <source>
        <dbReference type="Proteomes" id="UP000594688"/>
    </source>
</evidence>
<evidence type="ECO:0000313" key="1">
    <source>
        <dbReference type="EMBL" id="QPJ62340.1"/>
    </source>
</evidence>
<gene>
    <name evidence="1" type="ORF">G3M70_10850</name>
</gene>
<dbReference type="KEGG" id="nli:G3M70_10850"/>
<proteinExistence type="predicted"/>
<dbReference type="EMBL" id="CP048685">
    <property type="protein sequence ID" value="QPJ62340.1"/>
    <property type="molecule type" value="Genomic_DNA"/>
</dbReference>
<name>A0A7T0G0I6_9BACT</name>
<sequence>MKRELFSRSLNLQRNGPFWASFFILYFVAWSNPCQAVDGDIFRLSYPDFAVTKPHDWRFHSPEESLLDVGTVYKNKTLNEIHLKRLEDKVEKIKNNSTIWIPKIGKFQESYSGVNSTFNVNFNEKGALKSPVKILQSYLLLHREELIDFEFHGNNLIEFEIFGQPAIFGKFSNIYQLNSGERFKETHTYWIINYDEQHYFTFLTTCPAESCSQYTEQFSDILASISIRGVKINQEKLEKLKKLW</sequence>
<dbReference type="Proteomes" id="UP000594688">
    <property type="component" value="Chromosome"/>
</dbReference>
<dbReference type="AlphaFoldDB" id="A0A7T0G0I6"/>
<accession>A0A7T0G0I6</accession>